<sequence>MKFTSGLVFSGLLASASAVPIASGPSGKWFDRFVVIVMENTNKATALADPYYRQLADSGVLLNGYQGTTHPSQPNYITMVASTTAAGVFDDGDHNTTQNSLVDIFEPAGISWKAYQEGYYPLAGGACNPIHQNKTSGYVRKHNPFMSFDNIRESTARCQNIVNAEEHFAADVAKGKYAPQYMFYTPTLANDAHDTNVTYTEKDLKYLMNTMMSNEQFMKNTLILVTFDENDVYSPESYGTPNDVYSVLIGKDVLSCTSCVDQQFYNHFTMLTTLEQNWNLTAIPNPDGDGPMWDTWMLPFPKLKAKHNKSASAEKM</sequence>
<dbReference type="PANTHER" id="PTHR31956:SF8">
    <property type="entry name" value="ACID PHOSPHATASE PHOA (AFU_ORTHOLOGUE AFUA_1G03570)"/>
    <property type="match status" value="1"/>
</dbReference>
<accession>A0A1Q5UKT3</accession>
<proteinExistence type="predicted"/>
<dbReference type="OrthoDB" id="5135119at2759"/>
<dbReference type="GO" id="GO:0016788">
    <property type="term" value="F:hydrolase activity, acting on ester bonds"/>
    <property type="evidence" value="ECO:0007669"/>
    <property type="project" value="InterPro"/>
</dbReference>
<dbReference type="Proteomes" id="UP000186955">
    <property type="component" value="Unassembled WGS sequence"/>
</dbReference>
<name>A0A1Q5UKT3_9EURO</name>
<dbReference type="GO" id="GO:0009395">
    <property type="term" value="P:phospholipid catabolic process"/>
    <property type="evidence" value="ECO:0007669"/>
    <property type="project" value="TreeGrafter"/>
</dbReference>
<dbReference type="EMBL" id="MNBE01000157">
    <property type="protein sequence ID" value="OKP13063.1"/>
    <property type="molecule type" value="Genomic_DNA"/>
</dbReference>
<dbReference type="Gene3D" id="3.40.720.10">
    <property type="entry name" value="Alkaline Phosphatase, subunit A"/>
    <property type="match status" value="1"/>
</dbReference>
<dbReference type="InterPro" id="IPR007312">
    <property type="entry name" value="Phosphoesterase"/>
</dbReference>
<dbReference type="PANTHER" id="PTHR31956">
    <property type="entry name" value="NON-SPECIFIC PHOSPHOLIPASE C4-RELATED"/>
    <property type="match status" value="1"/>
</dbReference>
<dbReference type="InterPro" id="IPR017850">
    <property type="entry name" value="Alkaline_phosphatase_core_sf"/>
</dbReference>
<organism evidence="3 4">
    <name type="scientific">Penicillium subrubescens</name>
    <dbReference type="NCBI Taxonomy" id="1316194"/>
    <lineage>
        <taxon>Eukaryota</taxon>
        <taxon>Fungi</taxon>
        <taxon>Dikarya</taxon>
        <taxon>Ascomycota</taxon>
        <taxon>Pezizomycotina</taxon>
        <taxon>Eurotiomycetes</taxon>
        <taxon>Eurotiomycetidae</taxon>
        <taxon>Eurotiales</taxon>
        <taxon>Aspergillaceae</taxon>
        <taxon>Penicillium</taxon>
    </lineage>
</organism>
<protein>
    <recommendedName>
        <fullName evidence="5">Acid phosphatase</fullName>
    </recommendedName>
</protein>
<keyword evidence="2" id="KW-0732">Signal</keyword>
<comment type="caution">
    <text evidence="3">The sequence shown here is derived from an EMBL/GenBank/DDBJ whole genome shotgun (WGS) entry which is preliminary data.</text>
</comment>
<keyword evidence="1" id="KW-0378">Hydrolase</keyword>
<feature type="chain" id="PRO_5011959655" description="Acid phosphatase" evidence="2">
    <location>
        <begin position="19"/>
        <end position="316"/>
    </location>
</feature>
<keyword evidence="4" id="KW-1185">Reference proteome</keyword>
<gene>
    <name evidence="3" type="ORF">PENSUB_1163</name>
</gene>
<dbReference type="STRING" id="1316194.A0A1Q5UKT3"/>
<dbReference type="AlphaFoldDB" id="A0A1Q5UKT3"/>
<evidence type="ECO:0000256" key="2">
    <source>
        <dbReference type="SAM" id="SignalP"/>
    </source>
</evidence>
<feature type="signal peptide" evidence="2">
    <location>
        <begin position="1"/>
        <end position="18"/>
    </location>
</feature>
<evidence type="ECO:0000313" key="3">
    <source>
        <dbReference type="EMBL" id="OKP13063.1"/>
    </source>
</evidence>
<reference evidence="3 4" key="1">
    <citation type="submission" date="2016-10" db="EMBL/GenBank/DDBJ databases">
        <title>Genome sequence of the ascomycete fungus Penicillium subrubescens.</title>
        <authorList>
            <person name="De Vries R.P."/>
            <person name="Peng M."/>
            <person name="Dilokpimol A."/>
            <person name="Hilden K."/>
            <person name="Makela M.R."/>
            <person name="Grigoriev I."/>
            <person name="Riley R."/>
            <person name="Granchi Z."/>
        </authorList>
    </citation>
    <scope>NUCLEOTIDE SEQUENCE [LARGE SCALE GENOMIC DNA]</scope>
    <source>
        <strain evidence="3 4">CBS 132785</strain>
    </source>
</reference>
<evidence type="ECO:0008006" key="5">
    <source>
        <dbReference type="Google" id="ProtNLM"/>
    </source>
</evidence>
<dbReference type="Pfam" id="PF04185">
    <property type="entry name" value="Phosphoesterase"/>
    <property type="match status" value="1"/>
</dbReference>
<evidence type="ECO:0000256" key="1">
    <source>
        <dbReference type="ARBA" id="ARBA00022801"/>
    </source>
</evidence>
<evidence type="ECO:0000313" key="4">
    <source>
        <dbReference type="Proteomes" id="UP000186955"/>
    </source>
</evidence>